<dbReference type="SMART" id="SM00297">
    <property type="entry name" value="BROMO"/>
    <property type="match status" value="1"/>
</dbReference>
<feature type="domain" description="Myb-like" evidence="5">
    <location>
        <begin position="43"/>
        <end position="91"/>
    </location>
</feature>
<evidence type="ECO:0000256" key="1">
    <source>
        <dbReference type="ARBA" id="ARBA00023117"/>
    </source>
</evidence>
<feature type="compositionally biased region" description="Basic and acidic residues" evidence="3">
    <location>
        <begin position="251"/>
        <end position="279"/>
    </location>
</feature>
<evidence type="ECO:0000256" key="2">
    <source>
        <dbReference type="PROSITE-ProRule" id="PRU00035"/>
    </source>
</evidence>
<accession>A0AAV3QKI6</accession>
<dbReference type="InterPro" id="IPR036427">
    <property type="entry name" value="Bromodomain-like_sf"/>
</dbReference>
<feature type="compositionally biased region" description="Polar residues" evidence="3">
    <location>
        <begin position="294"/>
        <end position="310"/>
    </location>
</feature>
<reference evidence="6 7" key="1">
    <citation type="submission" date="2024-01" db="EMBL/GenBank/DDBJ databases">
        <title>The complete chloroplast genome sequence of Lithospermum erythrorhizon: insights into the phylogenetic relationship among Boraginaceae species and the maternal lineages of purple gromwells.</title>
        <authorList>
            <person name="Okada T."/>
            <person name="Watanabe K."/>
        </authorList>
    </citation>
    <scope>NUCLEOTIDE SEQUENCE [LARGE SCALE GENOMIC DNA]</scope>
</reference>
<protein>
    <recommendedName>
        <fullName evidence="8">DNA-binding bromodomain-containing protein</fullName>
    </recommendedName>
</protein>
<feature type="compositionally biased region" description="Basic and acidic residues" evidence="3">
    <location>
        <begin position="198"/>
        <end position="232"/>
    </location>
</feature>
<dbReference type="SMART" id="SM00717">
    <property type="entry name" value="SANT"/>
    <property type="match status" value="1"/>
</dbReference>
<feature type="region of interest" description="Disordered" evidence="3">
    <location>
        <begin position="152"/>
        <end position="329"/>
    </location>
</feature>
<evidence type="ECO:0000313" key="7">
    <source>
        <dbReference type="Proteomes" id="UP001454036"/>
    </source>
</evidence>
<dbReference type="InterPro" id="IPR001005">
    <property type="entry name" value="SANT/Myb"/>
</dbReference>
<dbReference type="EMBL" id="BAABME010004816">
    <property type="protein sequence ID" value="GAA0163663.1"/>
    <property type="molecule type" value="Genomic_DNA"/>
</dbReference>
<keyword evidence="7" id="KW-1185">Reference proteome</keyword>
<feature type="compositionally biased region" description="Basic and acidic residues" evidence="3">
    <location>
        <begin position="698"/>
        <end position="717"/>
    </location>
</feature>
<dbReference type="PROSITE" id="PS50014">
    <property type="entry name" value="BROMODOMAIN_2"/>
    <property type="match status" value="1"/>
</dbReference>
<dbReference type="CDD" id="cd04369">
    <property type="entry name" value="Bromodomain"/>
    <property type="match status" value="1"/>
</dbReference>
<feature type="compositionally biased region" description="Basic and acidic residues" evidence="3">
    <location>
        <begin position="537"/>
        <end position="547"/>
    </location>
</feature>
<evidence type="ECO:0000259" key="4">
    <source>
        <dbReference type="PROSITE" id="PS50014"/>
    </source>
</evidence>
<dbReference type="Pfam" id="PF00439">
    <property type="entry name" value="Bromodomain"/>
    <property type="match status" value="1"/>
</dbReference>
<dbReference type="Gene3D" id="1.10.10.60">
    <property type="entry name" value="Homeodomain-like"/>
    <property type="match status" value="1"/>
</dbReference>
<dbReference type="PANTHER" id="PTHR37888">
    <property type="entry name" value="DNA-BINDING BROMODOMAIN-CONTAINING PROTEIN"/>
    <property type="match status" value="1"/>
</dbReference>
<gene>
    <name evidence="6" type="ORF">LIER_19471</name>
</gene>
<comment type="caution">
    <text evidence="6">The sequence shown here is derived from an EMBL/GenBank/DDBJ whole genome shotgun (WGS) entry which is preliminary data.</text>
</comment>
<dbReference type="Gene3D" id="1.20.920.10">
    <property type="entry name" value="Bromodomain-like"/>
    <property type="match status" value="1"/>
</dbReference>
<evidence type="ECO:0000256" key="3">
    <source>
        <dbReference type="SAM" id="MobiDB-lite"/>
    </source>
</evidence>
<dbReference type="InterPro" id="IPR001487">
    <property type="entry name" value="Bromodomain"/>
</dbReference>
<feature type="compositionally biased region" description="Polar residues" evidence="3">
    <location>
        <begin position="161"/>
        <end position="172"/>
    </location>
</feature>
<dbReference type="SUPFAM" id="SSF46689">
    <property type="entry name" value="Homeodomain-like"/>
    <property type="match status" value="1"/>
</dbReference>
<dbReference type="InterPro" id="IPR009057">
    <property type="entry name" value="Homeodomain-like_sf"/>
</dbReference>
<dbReference type="CDD" id="cd00167">
    <property type="entry name" value="SANT"/>
    <property type="match status" value="1"/>
</dbReference>
<evidence type="ECO:0008006" key="8">
    <source>
        <dbReference type="Google" id="ProtNLM"/>
    </source>
</evidence>
<feature type="domain" description="Bromo" evidence="4">
    <location>
        <begin position="363"/>
        <end position="434"/>
    </location>
</feature>
<evidence type="ECO:0000313" key="6">
    <source>
        <dbReference type="EMBL" id="GAA0163663.1"/>
    </source>
</evidence>
<feature type="compositionally biased region" description="Polar residues" evidence="3">
    <location>
        <begin position="233"/>
        <end position="250"/>
    </location>
</feature>
<dbReference type="Pfam" id="PF00249">
    <property type="entry name" value="Myb_DNA-binding"/>
    <property type="match status" value="1"/>
</dbReference>
<feature type="compositionally biased region" description="Low complexity" evidence="3">
    <location>
        <begin position="560"/>
        <end position="588"/>
    </location>
</feature>
<sequence>MSNPNNNTNNKIISDTPAAELNTPATKEAAELNIPSSEVVVEWSTWEELLLASAVKRHGLKDWEAIAMELQTRQDKSVTPQICQNKFHDLQRRFTTTTGGGGRTVLDDVITDGYDVTVPLLEELRKLRVAELKKEVQRYDLSIQSLQSQVKSLEDEREMSSKANEPENNGVNRSDLEKDNNNDINIIDNKNSDNLNSIKEEAERSENGKNDSGKKLEEEICKEPSGDDENRSVNESNSSGNRTGSGLNPNSDRKPVGDDSGHFSSDRKLGDSGELRGGDSGELQGGDTVEDRTTTNTKESSEVQSSASLTTRKRRRRGREGGEIMDGGFSGGDKVEVVNTVEIKRTESLVKSEPLIAFLDVIRSHEHGSVFDHRLDSQKTEEYNNMIRQHVDLQLVHGRLEDGSYSSCPNKFYLDLLLLFNNAIVFFPKSSPEFQAASSLRTLVMEELKKLKNTSERIYESTSMKLQPKFELEASDSLLVKHRSTSAIVVVCRKRSSIAVKPSTSATKTETLADNKPLLHLKLPVKSSSSTPNEDDNSIKFRLKEKPVTGARSVRRGSKSRPNSNPTQSNPSSNQNMSSSSQQSGSAQKGEDMKAVDKKKTELSNAAKKRGAADFLKRIKKTSPAKGSLLEALKGSGDDSKGSKTILPTVQALKVKKKVEEKKVTGPSRRKRNGSGGGRQLKGDDSPSKKNVGRPPKKGKDVPPPKHGRDGESEGSSRRPSKRSRR</sequence>
<evidence type="ECO:0000259" key="5">
    <source>
        <dbReference type="PROSITE" id="PS50090"/>
    </source>
</evidence>
<proteinExistence type="predicted"/>
<keyword evidence="1 2" id="KW-0103">Bromodomain</keyword>
<feature type="compositionally biased region" description="Basic and acidic residues" evidence="3">
    <location>
        <begin position="589"/>
        <end position="602"/>
    </location>
</feature>
<dbReference type="Proteomes" id="UP001454036">
    <property type="component" value="Unassembled WGS sequence"/>
</dbReference>
<feature type="compositionally biased region" description="Low complexity" evidence="3">
    <location>
        <begin position="182"/>
        <end position="197"/>
    </location>
</feature>
<dbReference type="PROSITE" id="PS50090">
    <property type="entry name" value="MYB_LIKE"/>
    <property type="match status" value="1"/>
</dbReference>
<dbReference type="PANTHER" id="PTHR37888:SF11">
    <property type="entry name" value="DNA-BINDING BROMODOMAIN-CONTAINING PROTEIN"/>
    <property type="match status" value="1"/>
</dbReference>
<name>A0AAV3QKI6_LITER</name>
<organism evidence="6 7">
    <name type="scientific">Lithospermum erythrorhizon</name>
    <name type="common">Purple gromwell</name>
    <name type="synonym">Lithospermum officinale var. erythrorhizon</name>
    <dbReference type="NCBI Taxonomy" id="34254"/>
    <lineage>
        <taxon>Eukaryota</taxon>
        <taxon>Viridiplantae</taxon>
        <taxon>Streptophyta</taxon>
        <taxon>Embryophyta</taxon>
        <taxon>Tracheophyta</taxon>
        <taxon>Spermatophyta</taxon>
        <taxon>Magnoliopsida</taxon>
        <taxon>eudicotyledons</taxon>
        <taxon>Gunneridae</taxon>
        <taxon>Pentapetalae</taxon>
        <taxon>asterids</taxon>
        <taxon>lamiids</taxon>
        <taxon>Boraginales</taxon>
        <taxon>Boraginaceae</taxon>
        <taxon>Boraginoideae</taxon>
        <taxon>Lithospermeae</taxon>
        <taxon>Lithospermum</taxon>
    </lineage>
</organism>
<dbReference type="SUPFAM" id="SSF47370">
    <property type="entry name" value="Bromodomain"/>
    <property type="match status" value="1"/>
</dbReference>
<dbReference type="AlphaFoldDB" id="A0AAV3QKI6"/>
<feature type="region of interest" description="Disordered" evidence="3">
    <location>
        <begin position="523"/>
        <end position="726"/>
    </location>
</feature>